<dbReference type="GeneID" id="4851368"/>
<keyword evidence="1" id="KW-1133">Transmembrane helix</keyword>
<dbReference type="RefSeq" id="XP_001387951.1">
    <property type="nucleotide sequence ID" value="XM_001387914.1"/>
</dbReference>
<dbReference type="OrthoDB" id="4086878at2759"/>
<sequence>MAAPKRYYSAGDDKVSKSRAFNAGLLTVLTLLVLAGWVYHFIWALQVVINQPYGGVLNNLVYGPGTLVANAGLSTKLVGYLNDKLVGDKIDADHKKYL</sequence>
<comment type="caution">
    <text evidence="2">The sequence shown here is derived from an EMBL/GenBank/DDBJ whole genome shotgun (WGS) entry which is preliminary data.</text>
</comment>
<accession>A3GGG9</accession>
<keyword evidence="1" id="KW-0812">Transmembrane</keyword>
<feature type="transmembrane region" description="Helical" evidence="1">
    <location>
        <begin position="21"/>
        <end position="43"/>
    </location>
</feature>
<dbReference type="HOGENOM" id="CLU_171955_0_0_1"/>
<evidence type="ECO:0000313" key="3">
    <source>
        <dbReference type="Proteomes" id="UP000002258"/>
    </source>
</evidence>
<dbReference type="OMA" id="FALWAWH"/>
<keyword evidence="1" id="KW-0472">Membrane</keyword>
<dbReference type="AlphaFoldDB" id="A3GGG9"/>
<dbReference type="EMBL" id="AAVQ01000001">
    <property type="protein sequence ID" value="EAZ63928.1"/>
    <property type="molecule type" value="Genomic_DNA"/>
</dbReference>
<dbReference type="eggNOG" id="ENOG502T5JW">
    <property type="taxonomic scope" value="Eukaryota"/>
</dbReference>
<proteinExistence type="predicted"/>
<dbReference type="InParanoid" id="A3GGG9"/>
<keyword evidence="3" id="KW-1185">Reference proteome</keyword>
<dbReference type="Proteomes" id="UP000002258">
    <property type="component" value="Chromosome 1"/>
</dbReference>
<gene>
    <name evidence="2" type="ORF">PICST_38487</name>
</gene>
<protein>
    <submittedName>
        <fullName evidence="2">Uncharacterized protein</fullName>
    </submittedName>
</protein>
<evidence type="ECO:0000313" key="2">
    <source>
        <dbReference type="EMBL" id="EAZ63928.1"/>
    </source>
</evidence>
<evidence type="ECO:0000256" key="1">
    <source>
        <dbReference type="SAM" id="Phobius"/>
    </source>
</evidence>
<reference evidence="2 3" key="1">
    <citation type="journal article" date="2007" name="Nat. Biotechnol.">
        <title>Genome sequence of the lignocellulose-bioconverting and xylose-fermenting yeast Pichia stipitis.</title>
        <authorList>
            <person name="Jeffries T.W."/>
            <person name="Grigoriev I.V."/>
            <person name="Grimwood J."/>
            <person name="Laplaza J.M."/>
            <person name="Aerts A."/>
            <person name="Salamov A."/>
            <person name="Schmutz J."/>
            <person name="Lindquist E."/>
            <person name="Dehal P."/>
            <person name="Shapiro H."/>
            <person name="Jin Y.S."/>
            <person name="Passoth V."/>
            <person name="Richardson P.M."/>
        </authorList>
    </citation>
    <scope>NUCLEOTIDE SEQUENCE [LARGE SCALE GENOMIC DNA]</scope>
    <source>
        <strain evidence="3">ATCC 58785 / CBS 6054 / NBRC 10063 / NRRL Y-11545</strain>
    </source>
</reference>
<dbReference type="KEGG" id="pic:PICST_38487"/>
<organism evidence="2 3">
    <name type="scientific">Scheffersomyces stipitis (strain ATCC 58785 / CBS 6054 / NBRC 10063 / NRRL Y-11545)</name>
    <name type="common">Yeast</name>
    <name type="synonym">Pichia stipitis</name>
    <dbReference type="NCBI Taxonomy" id="322104"/>
    <lineage>
        <taxon>Eukaryota</taxon>
        <taxon>Fungi</taxon>
        <taxon>Dikarya</taxon>
        <taxon>Ascomycota</taxon>
        <taxon>Saccharomycotina</taxon>
        <taxon>Pichiomycetes</taxon>
        <taxon>Debaryomycetaceae</taxon>
        <taxon>Scheffersomyces</taxon>
    </lineage>
</organism>
<name>A3GGG9_PICST</name>